<sequence length="375" mass="39781">MLMRVLFVSYPAIGHVFPTVPLAWALRAAGHEVLVATGCTGLEAANAGLHVADVAPGLDMENFFQETVPDLLARVRNPEGPDPLAGIQLFAHLNDHLADAIVRTAEAFRPDLVVYEQIFVSGLIAAQKLGVPAVQHNFGFARGAEIRALTLAQLGATMRRHGVEGVPERVTTVDIAPPSMVEPEPDGWSMRPVPYNSGAVLPDWVLERPERPRIAVTLGTASVYVTGLGPVQRLLAAAESVDAEFVLALGDVDTGALGELPPNVRVVGWVPLTVLMRTCAGAVHHGGSGTTLAALNAGVPQIILPDGADRFVNAAAVHERGAGLSARAEEIDAELLRRLLSDEKMRTVAAEVREEIEGMPTPAALVTRLEELAAR</sequence>
<protein>
    <submittedName>
        <fullName evidence="6">Glycosyl transferase</fullName>
    </submittedName>
</protein>
<dbReference type="GO" id="GO:0017000">
    <property type="term" value="P:antibiotic biosynthetic process"/>
    <property type="evidence" value="ECO:0007669"/>
    <property type="project" value="UniProtKB-ARBA"/>
</dbReference>
<evidence type="ECO:0000313" key="6">
    <source>
        <dbReference type="EMBL" id="GHD91161.1"/>
    </source>
</evidence>
<organism evidence="6 7">
    <name type="scientific">Streptomyces naganishii JCM 4654</name>
    <dbReference type="NCBI Taxonomy" id="1306179"/>
    <lineage>
        <taxon>Bacteria</taxon>
        <taxon>Bacillati</taxon>
        <taxon>Actinomycetota</taxon>
        <taxon>Actinomycetes</taxon>
        <taxon>Kitasatosporales</taxon>
        <taxon>Streptomycetaceae</taxon>
        <taxon>Streptomyces</taxon>
    </lineage>
</organism>
<dbReference type="PANTHER" id="PTHR48050">
    <property type="entry name" value="STEROL 3-BETA-GLUCOSYLTRANSFERASE"/>
    <property type="match status" value="1"/>
</dbReference>
<evidence type="ECO:0000259" key="5">
    <source>
        <dbReference type="Pfam" id="PF21036"/>
    </source>
</evidence>
<dbReference type="Gene3D" id="3.40.50.2000">
    <property type="entry name" value="Glycogen Phosphorylase B"/>
    <property type="match status" value="2"/>
</dbReference>
<dbReference type="GO" id="GO:0016758">
    <property type="term" value="F:hexosyltransferase activity"/>
    <property type="evidence" value="ECO:0007669"/>
    <property type="project" value="UniProtKB-ARBA"/>
</dbReference>
<feature type="domain" description="Erythromycin biosynthesis protein CIII-like C-terminal" evidence="4">
    <location>
        <begin position="233"/>
        <end position="372"/>
    </location>
</feature>
<comment type="caution">
    <text evidence="6">The sequence shown here is derived from an EMBL/GenBank/DDBJ whole genome shotgun (WGS) entry which is preliminary data.</text>
</comment>
<dbReference type="InterPro" id="IPR002213">
    <property type="entry name" value="UDP_glucos_trans"/>
</dbReference>
<dbReference type="InterPro" id="IPR050426">
    <property type="entry name" value="Glycosyltransferase_28"/>
</dbReference>
<evidence type="ECO:0000313" key="7">
    <source>
        <dbReference type="Proteomes" id="UP000608955"/>
    </source>
</evidence>
<dbReference type="AlphaFoldDB" id="A0A918Y532"/>
<keyword evidence="7" id="KW-1185">Reference proteome</keyword>
<proteinExistence type="inferred from homology"/>
<reference evidence="6" key="1">
    <citation type="journal article" date="2014" name="Int. J. Syst. Evol. Microbiol.">
        <title>Complete genome sequence of Corynebacterium casei LMG S-19264T (=DSM 44701T), isolated from a smear-ripened cheese.</title>
        <authorList>
            <consortium name="US DOE Joint Genome Institute (JGI-PGF)"/>
            <person name="Walter F."/>
            <person name="Albersmeier A."/>
            <person name="Kalinowski J."/>
            <person name="Ruckert C."/>
        </authorList>
    </citation>
    <scope>NUCLEOTIDE SEQUENCE</scope>
    <source>
        <strain evidence="6">JCM 4654</strain>
    </source>
</reference>
<keyword evidence="2" id="KW-0328">Glycosyltransferase</keyword>
<name>A0A918Y532_9ACTN</name>
<keyword evidence="3 6" id="KW-0808">Transferase</keyword>
<evidence type="ECO:0000256" key="3">
    <source>
        <dbReference type="ARBA" id="ARBA00022679"/>
    </source>
</evidence>
<dbReference type="PANTHER" id="PTHR48050:SF13">
    <property type="entry name" value="STEROL 3-BETA-GLUCOSYLTRANSFERASE UGT80A2"/>
    <property type="match status" value="1"/>
</dbReference>
<dbReference type="GO" id="GO:0008194">
    <property type="term" value="F:UDP-glycosyltransferase activity"/>
    <property type="evidence" value="ECO:0007669"/>
    <property type="project" value="InterPro"/>
</dbReference>
<evidence type="ECO:0000259" key="4">
    <source>
        <dbReference type="Pfam" id="PF06722"/>
    </source>
</evidence>
<feature type="domain" description="Erythromycin biosynthesis protein CIII-like N-terminal" evidence="5">
    <location>
        <begin position="24"/>
        <end position="219"/>
    </location>
</feature>
<comment type="similarity">
    <text evidence="1">Belongs to the glycosyltransferase 28 family.</text>
</comment>
<dbReference type="Pfam" id="PF06722">
    <property type="entry name" value="EryCIII-like_C"/>
    <property type="match status" value="1"/>
</dbReference>
<dbReference type="FunFam" id="3.40.50.2000:FF:000072">
    <property type="entry name" value="Glycosyl transferase"/>
    <property type="match status" value="1"/>
</dbReference>
<dbReference type="Pfam" id="PF21036">
    <property type="entry name" value="EryCIII-like_N"/>
    <property type="match status" value="1"/>
</dbReference>
<dbReference type="EMBL" id="BMVF01000009">
    <property type="protein sequence ID" value="GHD91161.1"/>
    <property type="molecule type" value="Genomic_DNA"/>
</dbReference>
<gene>
    <name evidence="6" type="ORF">GCM10010508_39070</name>
</gene>
<reference evidence="6" key="2">
    <citation type="submission" date="2020-09" db="EMBL/GenBank/DDBJ databases">
        <authorList>
            <person name="Sun Q."/>
            <person name="Ohkuma M."/>
        </authorList>
    </citation>
    <scope>NUCLEOTIDE SEQUENCE</scope>
    <source>
        <strain evidence="6">JCM 4654</strain>
    </source>
</reference>
<dbReference type="InterPro" id="IPR010610">
    <property type="entry name" value="EryCIII-like_C"/>
</dbReference>
<accession>A0A918Y532</accession>
<dbReference type="Proteomes" id="UP000608955">
    <property type="component" value="Unassembled WGS sequence"/>
</dbReference>
<dbReference type="SUPFAM" id="SSF53756">
    <property type="entry name" value="UDP-Glycosyltransferase/glycogen phosphorylase"/>
    <property type="match status" value="1"/>
</dbReference>
<dbReference type="CDD" id="cd03784">
    <property type="entry name" value="GT1_Gtf-like"/>
    <property type="match status" value="1"/>
</dbReference>
<evidence type="ECO:0000256" key="1">
    <source>
        <dbReference type="ARBA" id="ARBA00006962"/>
    </source>
</evidence>
<evidence type="ECO:0000256" key="2">
    <source>
        <dbReference type="ARBA" id="ARBA00022676"/>
    </source>
</evidence>
<dbReference type="InterPro" id="IPR048284">
    <property type="entry name" value="EryCIII-like_N"/>
</dbReference>